<keyword evidence="1" id="KW-1133">Transmembrane helix</keyword>
<keyword evidence="1" id="KW-0472">Membrane</keyword>
<name>A0A402A426_9CHLR</name>
<comment type="caution">
    <text evidence="2">The sequence shown here is derived from an EMBL/GenBank/DDBJ whole genome shotgun (WGS) entry which is preliminary data.</text>
</comment>
<proteinExistence type="predicted"/>
<reference evidence="3" key="1">
    <citation type="submission" date="2018-12" db="EMBL/GenBank/DDBJ databases">
        <title>Tengunoibacter tsumagoiensis gen. nov., sp. nov., Dictyobacter kobayashii sp. nov., D. alpinus sp. nov., and D. joshuensis sp. nov. and description of Dictyobacteraceae fam. nov. within the order Ktedonobacterales isolated from Tengu-no-mugimeshi.</title>
        <authorList>
            <person name="Wang C.M."/>
            <person name="Zheng Y."/>
            <person name="Sakai Y."/>
            <person name="Toyoda A."/>
            <person name="Minakuchi Y."/>
            <person name="Abe K."/>
            <person name="Yokota A."/>
            <person name="Yabe S."/>
        </authorList>
    </citation>
    <scope>NUCLEOTIDE SEQUENCE [LARGE SCALE GENOMIC DNA]</scope>
    <source>
        <strain evidence="3">Uno3</strain>
    </source>
</reference>
<accession>A0A402A426</accession>
<evidence type="ECO:0000256" key="1">
    <source>
        <dbReference type="SAM" id="Phobius"/>
    </source>
</evidence>
<feature type="transmembrane region" description="Helical" evidence="1">
    <location>
        <begin position="46"/>
        <end position="63"/>
    </location>
</feature>
<organism evidence="2 3">
    <name type="scientific">Tengunoibacter tsumagoiensis</name>
    <dbReference type="NCBI Taxonomy" id="2014871"/>
    <lineage>
        <taxon>Bacteria</taxon>
        <taxon>Bacillati</taxon>
        <taxon>Chloroflexota</taxon>
        <taxon>Ktedonobacteria</taxon>
        <taxon>Ktedonobacterales</taxon>
        <taxon>Dictyobacteraceae</taxon>
        <taxon>Tengunoibacter</taxon>
    </lineage>
</organism>
<protein>
    <submittedName>
        <fullName evidence="2">Uncharacterized protein</fullName>
    </submittedName>
</protein>
<keyword evidence="1" id="KW-0812">Transmembrane</keyword>
<dbReference type="Proteomes" id="UP000287352">
    <property type="component" value="Unassembled WGS sequence"/>
</dbReference>
<evidence type="ECO:0000313" key="2">
    <source>
        <dbReference type="EMBL" id="GCE13878.1"/>
    </source>
</evidence>
<dbReference type="AlphaFoldDB" id="A0A402A426"/>
<evidence type="ECO:0000313" key="3">
    <source>
        <dbReference type="Proteomes" id="UP000287352"/>
    </source>
</evidence>
<sequence length="69" mass="7676">MSKRQIFLGAIVLAVLFFLIAIYYIVPGYDHLFVTHDSASSHFNHFIAFFGLAVISGFVALVNRSKGVK</sequence>
<keyword evidence="3" id="KW-1185">Reference proteome</keyword>
<gene>
    <name evidence="2" type="ORF">KTT_37370</name>
</gene>
<feature type="transmembrane region" description="Helical" evidence="1">
    <location>
        <begin position="7"/>
        <end position="26"/>
    </location>
</feature>
<dbReference type="EMBL" id="BIFR01000001">
    <property type="protein sequence ID" value="GCE13878.1"/>
    <property type="molecule type" value="Genomic_DNA"/>
</dbReference>
<dbReference type="RefSeq" id="WP_126581371.1">
    <property type="nucleotide sequence ID" value="NZ_BIFR01000001.1"/>
</dbReference>